<name>A0A0A6UFB5_ACTUT</name>
<dbReference type="SUPFAM" id="SSF88659">
    <property type="entry name" value="Sigma3 and sigma4 domains of RNA polymerase sigma factors"/>
    <property type="match status" value="1"/>
</dbReference>
<feature type="domain" description="RNA polymerase sigma-70 region 2" evidence="6">
    <location>
        <begin position="29"/>
        <end position="91"/>
    </location>
</feature>
<dbReference type="GO" id="GO:0003677">
    <property type="term" value="F:DNA binding"/>
    <property type="evidence" value="ECO:0007669"/>
    <property type="project" value="UniProtKB-KW"/>
</dbReference>
<dbReference type="InterPro" id="IPR013324">
    <property type="entry name" value="RNA_pol_sigma_r3/r4-like"/>
</dbReference>
<dbReference type="InterPro" id="IPR007627">
    <property type="entry name" value="RNA_pol_sigma70_r2"/>
</dbReference>
<keyword evidence="5" id="KW-0804">Transcription</keyword>
<keyword evidence="9" id="KW-1185">Reference proteome</keyword>
<dbReference type="InterPro" id="IPR013249">
    <property type="entry name" value="RNA_pol_sigma70_r4_t2"/>
</dbReference>
<dbReference type="AlphaFoldDB" id="A0A0A6UFB5"/>
<evidence type="ECO:0000256" key="3">
    <source>
        <dbReference type="ARBA" id="ARBA00023082"/>
    </source>
</evidence>
<evidence type="ECO:0000259" key="6">
    <source>
        <dbReference type="Pfam" id="PF04542"/>
    </source>
</evidence>
<dbReference type="GO" id="GO:0006352">
    <property type="term" value="P:DNA-templated transcription initiation"/>
    <property type="evidence" value="ECO:0007669"/>
    <property type="project" value="InterPro"/>
</dbReference>
<sequence length="182" mass="20432">MRDDQQEELARLAAAGDNAALEALLAGIRPRVLRQCSRFLPCYQDAEEACQDVLLQVARNIRNFEGRSKFTTWLHVIVANGSRQTYRTLKRRAAEQGYAEMPVEVADARTTSVIAGSRLDLLDALERLEASRAELVAPMVLRDICQLDYREIATHLGIPEGTVKSRIHQARSQVREYLLAGL</sequence>
<dbReference type="eggNOG" id="COG1595">
    <property type="taxonomic scope" value="Bacteria"/>
</dbReference>
<dbReference type="Proteomes" id="UP000054537">
    <property type="component" value="Unassembled WGS sequence"/>
</dbReference>
<keyword evidence="3" id="KW-0731">Sigma factor</keyword>
<dbReference type="RefSeq" id="WP_043530235.1">
    <property type="nucleotide sequence ID" value="NZ_BAABKU010000008.1"/>
</dbReference>
<dbReference type="GO" id="GO:0016987">
    <property type="term" value="F:sigma factor activity"/>
    <property type="evidence" value="ECO:0007669"/>
    <property type="project" value="UniProtKB-KW"/>
</dbReference>
<evidence type="ECO:0000313" key="8">
    <source>
        <dbReference type="EMBL" id="KHD74161.1"/>
    </source>
</evidence>
<dbReference type="EMBL" id="JRTT01000053">
    <property type="protein sequence ID" value="KHD74161.1"/>
    <property type="molecule type" value="Genomic_DNA"/>
</dbReference>
<dbReference type="PANTHER" id="PTHR43133">
    <property type="entry name" value="RNA POLYMERASE ECF-TYPE SIGMA FACTO"/>
    <property type="match status" value="1"/>
</dbReference>
<evidence type="ECO:0000256" key="4">
    <source>
        <dbReference type="ARBA" id="ARBA00023125"/>
    </source>
</evidence>
<dbReference type="SUPFAM" id="SSF88946">
    <property type="entry name" value="Sigma2 domain of RNA polymerase sigma factors"/>
    <property type="match status" value="1"/>
</dbReference>
<feature type="domain" description="RNA polymerase sigma factor 70 region 4 type 2" evidence="7">
    <location>
        <begin position="120"/>
        <end position="173"/>
    </location>
</feature>
<dbReference type="InterPro" id="IPR039425">
    <property type="entry name" value="RNA_pol_sigma-70-like"/>
</dbReference>
<accession>A0A0A6UFB5</accession>
<keyword evidence="4" id="KW-0238">DNA-binding</keyword>
<dbReference type="InterPro" id="IPR014284">
    <property type="entry name" value="RNA_pol_sigma-70_dom"/>
</dbReference>
<gene>
    <name evidence="8" type="ORF">MB27_30495</name>
</gene>
<dbReference type="InterPro" id="IPR013325">
    <property type="entry name" value="RNA_pol_sigma_r2"/>
</dbReference>
<dbReference type="Gene3D" id="1.10.1740.10">
    <property type="match status" value="1"/>
</dbReference>
<evidence type="ECO:0000259" key="7">
    <source>
        <dbReference type="Pfam" id="PF08281"/>
    </source>
</evidence>
<dbReference type="STRING" id="1869.MB27_30495"/>
<protein>
    <submittedName>
        <fullName evidence="8">Sigma subunit sigma24</fullName>
    </submittedName>
</protein>
<comment type="caution">
    <text evidence="8">The sequence shown here is derived from an EMBL/GenBank/DDBJ whole genome shotgun (WGS) entry which is preliminary data.</text>
</comment>
<evidence type="ECO:0000256" key="2">
    <source>
        <dbReference type="ARBA" id="ARBA00023015"/>
    </source>
</evidence>
<comment type="similarity">
    <text evidence="1">Belongs to the sigma-70 factor family. ECF subfamily.</text>
</comment>
<evidence type="ECO:0000256" key="1">
    <source>
        <dbReference type="ARBA" id="ARBA00010641"/>
    </source>
</evidence>
<dbReference type="PANTHER" id="PTHR43133:SF8">
    <property type="entry name" value="RNA POLYMERASE SIGMA FACTOR HI_1459-RELATED"/>
    <property type="match status" value="1"/>
</dbReference>
<dbReference type="OrthoDB" id="5244716at2"/>
<dbReference type="Pfam" id="PF08281">
    <property type="entry name" value="Sigma70_r4_2"/>
    <property type="match status" value="1"/>
</dbReference>
<reference evidence="8 9" key="1">
    <citation type="submission" date="2014-10" db="EMBL/GenBank/DDBJ databases">
        <title>Draft genome sequence of Actinoplanes utahensis NRRL 12052.</title>
        <authorList>
            <person name="Velasco-Bucheli B."/>
            <person name="del Cerro C."/>
            <person name="Hormigo D."/>
            <person name="Garcia J.L."/>
            <person name="Acebal C."/>
            <person name="Arroyo M."/>
            <person name="de la Mata I."/>
        </authorList>
    </citation>
    <scope>NUCLEOTIDE SEQUENCE [LARGE SCALE GENOMIC DNA]</scope>
    <source>
        <strain evidence="8 9">NRRL 12052</strain>
    </source>
</reference>
<dbReference type="Pfam" id="PF04542">
    <property type="entry name" value="Sigma70_r2"/>
    <property type="match status" value="1"/>
</dbReference>
<dbReference type="NCBIfam" id="TIGR02937">
    <property type="entry name" value="sigma70-ECF"/>
    <property type="match status" value="1"/>
</dbReference>
<dbReference type="Gene3D" id="1.10.10.10">
    <property type="entry name" value="Winged helix-like DNA-binding domain superfamily/Winged helix DNA-binding domain"/>
    <property type="match status" value="1"/>
</dbReference>
<evidence type="ECO:0000313" key="9">
    <source>
        <dbReference type="Proteomes" id="UP000054537"/>
    </source>
</evidence>
<dbReference type="InterPro" id="IPR036388">
    <property type="entry name" value="WH-like_DNA-bd_sf"/>
</dbReference>
<organism evidence="8 9">
    <name type="scientific">Actinoplanes utahensis</name>
    <dbReference type="NCBI Taxonomy" id="1869"/>
    <lineage>
        <taxon>Bacteria</taxon>
        <taxon>Bacillati</taxon>
        <taxon>Actinomycetota</taxon>
        <taxon>Actinomycetes</taxon>
        <taxon>Micromonosporales</taxon>
        <taxon>Micromonosporaceae</taxon>
        <taxon>Actinoplanes</taxon>
    </lineage>
</organism>
<proteinExistence type="inferred from homology"/>
<evidence type="ECO:0000256" key="5">
    <source>
        <dbReference type="ARBA" id="ARBA00023163"/>
    </source>
</evidence>
<keyword evidence="2" id="KW-0805">Transcription regulation</keyword>